<name>A0A1H7UGD8_9BURK</name>
<reference evidence="2" key="1">
    <citation type="submission" date="2016-10" db="EMBL/GenBank/DDBJ databases">
        <authorList>
            <person name="Varghese N."/>
            <person name="Submissions S."/>
        </authorList>
    </citation>
    <scope>NUCLEOTIDE SEQUENCE [LARGE SCALE GENOMIC DNA]</scope>
    <source>
        <strain evidence="2">LMG 26416</strain>
    </source>
</reference>
<dbReference type="Proteomes" id="UP000199120">
    <property type="component" value="Unassembled WGS sequence"/>
</dbReference>
<gene>
    <name evidence="1" type="ORF">SAMN05192542_11925</name>
</gene>
<accession>A0A1H7UGD8</accession>
<dbReference type="RefSeq" id="WP_090549910.1">
    <property type="nucleotide sequence ID" value="NZ_FNSR01000002.1"/>
</dbReference>
<keyword evidence="2" id="KW-1185">Reference proteome</keyword>
<dbReference type="OrthoDB" id="9010139at2"/>
<dbReference type="AlphaFoldDB" id="A0A1H7UGD8"/>
<proteinExistence type="predicted"/>
<protein>
    <submittedName>
        <fullName evidence="1">Uncharacterized protein</fullName>
    </submittedName>
</protein>
<dbReference type="EMBL" id="FOAJ01000019">
    <property type="protein sequence ID" value="SEL96093.1"/>
    <property type="molecule type" value="Genomic_DNA"/>
</dbReference>
<sequence length="103" mass="11363">MPTNDELLLQSMTTLVNSHSKAVSRFGASVVVMSKFIEAVLPLLTAAQIESLLASFRARVGASMQYAEDATMPREFRETMLEQIDLLVHNMQVGHGTRDSARP</sequence>
<organism evidence="1 2">
    <name type="scientific">Paraburkholderia caballeronis</name>
    <dbReference type="NCBI Taxonomy" id="416943"/>
    <lineage>
        <taxon>Bacteria</taxon>
        <taxon>Pseudomonadati</taxon>
        <taxon>Pseudomonadota</taxon>
        <taxon>Betaproteobacteria</taxon>
        <taxon>Burkholderiales</taxon>
        <taxon>Burkholderiaceae</taxon>
        <taxon>Paraburkholderia</taxon>
    </lineage>
</organism>
<dbReference type="STRING" id="416943.SAMN05445871_4880"/>
<evidence type="ECO:0000313" key="2">
    <source>
        <dbReference type="Proteomes" id="UP000199120"/>
    </source>
</evidence>
<evidence type="ECO:0000313" key="1">
    <source>
        <dbReference type="EMBL" id="SEL96093.1"/>
    </source>
</evidence>